<dbReference type="InterPro" id="IPR007304">
    <property type="entry name" value="TAP46-like"/>
</dbReference>
<keyword evidence="3" id="KW-1185">Reference proteome</keyword>
<feature type="region of interest" description="Disordered" evidence="1">
    <location>
        <begin position="53"/>
        <end position="76"/>
    </location>
</feature>
<dbReference type="GO" id="GO:0051721">
    <property type="term" value="F:protein phosphatase 2A binding"/>
    <property type="evidence" value="ECO:0007669"/>
    <property type="project" value="TreeGrafter"/>
</dbReference>
<dbReference type="OrthoDB" id="10261753at2759"/>
<dbReference type="Pfam" id="PF04177">
    <property type="entry name" value="TAP42"/>
    <property type="match status" value="1"/>
</dbReference>
<name>A0A183E015_9BILA</name>
<evidence type="ECO:0000313" key="4">
    <source>
        <dbReference type="WBParaSite" id="GPUH_0001432501-mRNA-1"/>
    </source>
</evidence>
<dbReference type="GO" id="GO:0005829">
    <property type="term" value="C:cytosol"/>
    <property type="evidence" value="ECO:0007669"/>
    <property type="project" value="TreeGrafter"/>
</dbReference>
<sequence>MNNFAAKPPAQLPFIITRDENQKKVFGLGYPSIPTMSVDEWYDDMVKSGRFAALNPSSSENKSASEDVDDEDKEEQERARLRKWDEYKDFIYQLN</sequence>
<dbReference type="GO" id="GO:0009966">
    <property type="term" value="P:regulation of signal transduction"/>
    <property type="evidence" value="ECO:0007669"/>
    <property type="project" value="InterPro"/>
</dbReference>
<reference evidence="2 3" key="2">
    <citation type="submission" date="2018-11" db="EMBL/GenBank/DDBJ databases">
        <authorList>
            <consortium name="Pathogen Informatics"/>
        </authorList>
    </citation>
    <scope>NUCLEOTIDE SEQUENCE [LARGE SCALE GENOMIC DNA]</scope>
</reference>
<dbReference type="Proteomes" id="UP000271098">
    <property type="component" value="Unassembled WGS sequence"/>
</dbReference>
<accession>A0A183E015</accession>
<dbReference type="PANTHER" id="PTHR10933:SF9">
    <property type="entry name" value="IMMUNOGLOBULIN-BINDING PROTEIN 1"/>
    <property type="match status" value="1"/>
</dbReference>
<gene>
    <name evidence="2" type="ORF">GPUH_LOCUS14307</name>
</gene>
<dbReference type="PANTHER" id="PTHR10933">
    <property type="entry name" value="IMMUNOGLOBULIN-BINDING PROTEIN 1"/>
    <property type="match status" value="1"/>
</dbReference>
<proteinExistence type="predicted"/>
<evidence type="ECO:0000256" key="1">
    <source>
        <dbReference type="SAM" id="MobiDB-lite"/>
    </source>
</evidence>
<protein>
    <submittedName>
        <fullName evidence="4">Phosducin domain-containing protein</fullName>
    </submittedName>
</protein>
<evidence type="ECO:0000313" key="3">
    <source>
        <dbReference type="Proteomes" id="UP000271098"/>
    </source>
</evidence>
<dbReference type="WBParaSite" id="GPUH_0001432501-mRNA-1">
    <property type="protein sequence ID" value="GPUH_0001432501-mRNA-1"/>
    <property type="gene ID" value="GPUH_0001432501"/>
</dbReference>
<dbReference type="EMBL" id="UYRT01081118">
    <property type="protein sequence ID" value="VDN23936.1"/>
    <property type="molecule type" value="Genomic_DNA"/>
</dbReference>
<dbReference type="GO" id="GO:0035303">
    <property type="term" value="P:regulation of dephosphorylation"/>
    <property type="evidence" value="ECO:0007669"/>
    <property type="project" value="TreeGrafter"/>
</dbReference>
<evidence type="ECO:0000313" key="2">
    <source>
        <dbReference type="EMBL" id="VDN23936.1"/>
    </source>
</evidence>
<dbReference type="AlphaFoldDB" id="A0A183E015"/>
<reference evidence="4" key="1">
    <citation type="submission" date="2016-06" db="UniProtKB">
        <authorList>
            <consortium name="WormBaseParasite"/>
        </authorList>
    </citation>
    <scope>IDENTIFICATION</scope>
</reference>
<organism evidence="4">
    <name type="scientific">Gongylonema pulchrum</name>
    <dbReference type="NCBI Taxonomy" id="637853"/>
    <lineage>
        <taxon>Eukaryota</taxon>
        <taxon>Metazoa</taxon>
        <taxon>Ecdysozoa</taxon>
        <taxon>Nematoda</taxon>
        <taxon>Chromadorea</taxon>
        <taxon>Rhabditida</taxon>
        <taxon>Spirurina</taxon>
        <taxon>Spiruromorpha</taxon>
        <taxon>Spiruroidea</taxon>
        <taxon>Gongylonematidae</taxon>
        <taxon>Gongylonema</taxon>
    </lineage>
</organism>